<evidence type="ECO:0000256" key="1">
    <source>
        <dbReference type="ARBA" id="ARBA00001964"/>
    </source>
</evidence>
<sequence>MLRIRIFDEVASELQAKGEIPGPLHTSIGQEAEVVGACMALSRQDYMTGNHRSHGHPIGKGAPLGPLMAELLGKETGVCKGRGGSMHLADFAIGSLGESGIVGAGMPIATGAALSAKLRGTDQVALTFFGDGASNTGPFHESLNLAAIWKLPVIFLCENNGYAVVTRASDMVAVENIADRATAYAIPGEVVDGQNVLSVHEATSRAVKRAQSGAGPTLLDVRTYRYRDHAEFGKMGDSVASYRSKEEVEAARKRDPIEMFAKILIEGEVLDEDGVASVRAQVISEVDEAVDFARASAFPDVSTAFDFLFVDAVAPRH</sequence>
<keyword evidence="2" id="KW-0560">Oxidoreductase</keyword>
<dbReference type="SUPFAM" id="SSF52518">
    <property type="entry name" value="Thiamin diphosphate-binding fold (THDP-binding)"/>
    <property type="match status" value="1"/>
</dbReference>
<feature type="domain" description="Dehydrogenase E1 component" evidence="6">
    <location>
        <begin position="3"/>
        <end position="300"/>
    </location>
</feature>
<dbReference type="EMBL" id="JABMCH010000065">
    <property type="protein sequence ID" value="NUU47833.1"/>
    <property type="molecule type" value="Genomic_DNA"/>
</dbReference>
<evidence type="ECO:0000256" key="2">
    <source>
        <dbReference type="ARBA" id="ARBA00023002"/>
    </source>
</evidence>
<accession>A0A7Y6B6Z6</accession>
<reference evidence="7 8" key="1">
    <citation type="submission" date="2020-05" db="EMBL/GenBank/DDBJ databases">
        <title>Genome Sequencing of Type Strains.</title>
        <authorList>
            <person name="Lemaire J.F."/>
            <person name="Inderbitzin P."/>
            <person name="Gregorio O.A."/>
            <person name="Collins S.B."/>
            <person name="Wespe N."/>
            <person name="Knight-Connoni V."/>
        </authorList>
    </citation>
    <scope>NUCLEOTIDE SEQUENCE [LARGE SCALE GENOMIC DNA]</scope>
    <source>
        <strain evidence="7 8">DSM 100049</strain>
    </source>
</reference>
<dbReference type="PANTHER" id="PTHR11516">
    <property type="entry name" value="PYRUVATE DEHYDROGENASE E1 COMPONENT, ALPHA SUBUNIT BACTERIAL AND ORGANELLAR"/>
    <property type="match status" value="1"/>
</dbReference>
<comment type="function">
    <text evidence="4">The pyruvate dehydrogenase complex catalyzes the overall conversion of pyruvate to acetyl-CoA and CO(2). It contains multiple copies of three enzymatic components: pyruvate dehydrogenase (E1), dihydrolipoamide acetyltransferase (E2) and lipoamide dehydrogenase (E3).</text>
</comment>
<proteinExistence type="predicted"/>
<dbReference type="InterPro" id="IPR050642">
    <property type="entry name" value="PDH_E1_Alpha_Subunit"/>
</dbReference>
<dbReference type="PANTHER" id="PTHR11516:SF60">
    <property type="entry name" value="PYRUVATE DEHYDROGENASE E1 COMPONENT SUBUNIT ALPHA"/>
    <property type="match status" value="1"/>
</dbReference>
<dbReference type="InterPro" id="IPR029061">
    <property type="entry name" value="THDP-binding"/>
</dbReference>
<dbReference type="CDD" id="cd02000">
    <property type="entry name" value="TPP_E1_PDC_ADC_BCADC"/>
    <property type="match status" value="1"/>
</dbReference>
<dbReference type="GO" id="GO:0006086">
    <property type="term" value="P:pyruvate decarboxylation to acetyl-CoA"/>
    <property type="evidence" value="ECO:0007669"/>
    <property type="project" value="TreeGrafter"/>
</dbReference>
<evidence type="ECO:0000313" key="8">
    <source>
        <dbReference type="Proteomes" id="UP000536441"/>
    </source>
</evidence>
<dbReference type="Proteomes" id="UP000536441">
    <property type="component" value="Unassembled WGS sequence"/>
</dbReference>
<evidence type="ECO:0000256" key="3">
    <source>
        <dbReference type="ARBA" id="ARBA00023052"/>
    </source>
</evidence>
<evidence type="ECO:0000256" key="4">
    <source>
        <dbReference type="ARBA" id="ARBA00025211"/>
    </source>
</evidence>
<comment type="caution">
    <text evidence="7">The sequence shown here is derived from an EMBL/GenBank/DDBJ whole genome shotgun (WGS) entry which is preliminary data.</text>
</comment>
<evidence type="ECO:0000313" key="7">
    <source>
        <dbReference type="EMBL" id="NUU47833.1"/>
    </source>
</evidence>
<evidence type="ECO:0000259" key="6">
    <source>
        <dbReference type="Pfam" id="PF00676"/>
    </source>
</evidence>
<keyword evidence="3" id="KW-0786">Thiamine pyrophosphate</keyword>
<dbReference type="GO" id="GO:0004739">
    <property type="term" value="F:pyruvate dehydrogenase (acetyl-transferring) activity"/>
    <property type="evidence" value="ECO:0007669"/>
    <property type="project" value="UniProtKB-EC"/>
</dbReference>
<gene>
    <name evidence="7" type="ORF">HP438_12720</name>
</gene>
<dbReference type="Gene3D" id="3.40.50.970">
    <property type="match status" value="1"/>
</dbReference>
<organism evidence="7 8">
    <name type="scientific">Sphingomonas zeae</name>
    <dbReference type="NCBI Taxonomy" id="1646122"/>
    <lineage>
        <taxon>Bacteria</taxon>
        <taxon>Pseudomonadati</taxon>
        <taxon>Pseudomonadota</taxon>
        <taxon>Alphaproteobacteria</taxon>
        <taxon>Sphingomonadales</taxon>
        <taxon>Sphingomonadaceae</taxon>
        <taxon>Sphingomonas</taxon>
    </lineage>
</organism>
<comment type="cofactor">
    <cofactor evidence="1">
        <name>thiamine diphosphate</name>
        <dbReference type="ChEBI" id="CHEBI:58937"/>
    </cofactor>
</comment>
<dbReference type="InterPro" id="IPR001017">
    <property type="entry name" value="DH_E1"/>
</dbReference>
<name>A0A7Y6B6Z6_9SPHN</name>
<dbReference type="AlphaFoldDB" id="A0A7Y6B6Z6"/>
<keyword evidence="8" id="KW-1185">Reference proteome</keyword>
<comment type="catalytic activity">
    <reaction evidence="5">
        <text>N(6)-[(R)-lipoyl]-L-lysyl-[protein] + pyruvate + H(+) = N(6)-[(R)-S(8)-acetyldihydrolipoyl]-L-lysyl-[protein] + CO2</text>
        <dbReference type="Rhea" id="RHEA:19189"/>
        <dbReference type="Rhea" id="RHEA-COMP:10474"/>
        <dbReference type="Rhea" id="RHEA-COMP:10478"/>
        <dbReference type="ChEBI" id="CHEBI:15361"/>
        <dbReference type="ChEBI" id="CHEBI:15378"/>
        <dbReference type="ChEBI" id="CHEBI:16526"/>
        <dbReference type="ChEBI" id="CHEBI:83099"/>
        <dbReference type="ChEBI" id="CHEBI:83111"/>
        <dbReference type="EC" id="1.2.4.1"/>
    </reaction>
</comment>
<dbReference type="Pfam" id="PF00676">
    <property type="entry name" value="E1_dh"/>
    <property type="match status" value="1"/>
</dbReference>
<protein>
    <submittedName>
        <fullName evidence="7">Thiamine pyrophosphate-dependent dehydrogenase E1 component subunit alpha</fullName>
    </submittedName>
</protein>
<evidence type="ECO:0000256" key="5">
    <source>
        <dbReference type="ARBA" id="ARBA00051231"/>
    </source>
</evidence>